<dbReference type="STRING" id="1459.AF332_26465"/>
<comment type="caution">
    <text evidence="2">The sequence shown here is derived from an EMBL/GenBank/DDBJ whole genome shotgun (WGS) entry which is preliminary data.</text>
</comment>
<dbReference type="Proteomes" id="UP000037109">
    <property type="component" value="Unassembled WGS sequence"/>
</dbReference>
<organism evidence="2 3">
    <name type="scientific">Sporosarcina globispora</name>
    <name type="common">Bacillus globisporus</name>
    <dbReference type="NCBI Taxonomy" id="1459"/>
    <lineage>
        <taxon>Bacteria</taxon>
        <taxon>Bacillati</taxon>
        <taxon>Bacillota</taxon>
        <taxon>Bacilli</taxon>
        <taxon>Bacillales</taxon>
        <taxon>Caryophanaceae</taxon>
        <taxon>Sporosarcina</taxon>
    </lineage>
</organism>
<reference evidence="3" key="1">
    <citation type="submission" date="2015-07" db="EMBL/GenBank/DDBJ databases">
        <title>Fjat-10036 dsm4.</title>
        <authorList>
            <person name="Liu B."/>
            <person name="Wang J."/>
            <person name="Zhu Y."/>
            <person name="Liu G."/>
            <person name="Chen Q."/>
            <person name="Chen Z."/>
            <person name="Lan J."/>
            <person name="Che J."/>
            <person name="Ge C."/>
            <person name="Shi H."/>
            <person name="Pan Z."/>
            <person name="Liu X."/>
        </authorList>
    </citation>
    <scope>NUCLEOTIDE SEQUENCE [LARGE SCALE GENOMIC DNA]</scope>
    <source>
        <strain evidence="3">DSM 4</strain>
    </source>
</reference>
<dbReference type="PANTHER" id="PTHR33993:SF14">
    <property type="entry name" value="GB|AAF24581.1"/>
    <property type="match status" value="1"/>
</dbReference>
<evidence type="ECO:0000259" key="1">
    <source>
        <dbReference type="PROSITE" id="PS51819"/>
    </source>
</evidence>
<dbReference type="EMBL" id="LGUF01000007">
    <property type="protein sequence ID" value="KON90009.1"/>
    <property type="molecule type" value="Genomic_DNA"/>
</dbReference>
<dbReference type="InterPro" id="IPR004360">
    <property type="entry name" value="Glyas_Fos-R_dOase_dom"/>
</dbReference>
<evidence type="ECO:0000313" key="2">
    <source>
        <dbReference type="EMBL" id="KON90009.1"/>
    </source>
</evidence>
<dbReference type="PANTHER" id="PTHR33993">
    <property type="entry name" value="GLYOXALASE-RELATED"/>
    <property type="match status" value="1"/>
</dbReference>
<keyword evidence="3" id="KW-1185">Reference proteome</keyword>
<dbReference type="PROSITE" id="PS51819">
    <property type="entry name" value="VOC"/>
    <property type="match status" value="1"/>
</dbReference>
<dbReference type="InterPro" id="IPR037523">
    <property type="entry name" value="VOC_core"/>
</dbReference>
<dbReference type="RefSeq" id="WP_053437379.1">
    <property type="nucleotide sequence ID" value="NZ_LGUF01000007.1"/>
</dbReference>
<dbReference type="PATRIC" id="fig|1459.3.peg.5818"/>
<evidence type="ECO:0000313" key="3">
    <source>
        <dbReference type="Proteomes" id="UP000037109"/>
    </source>
</evidence>
<feature type="domain" description="VOC" evidence="1">
    <location>
        <begin position="9"/>
        <end position="125"/>
    </location>
</feature>
<gene>
    <name evidence="2" type="ORF">AF332_26465</name>
</gene>
<dbReference type="InterPro" id="IPR052164">
    <property type="entry name" value="Anthracycline_SecMetBiosynth"/>
</dbReference>
<sequence length="138" mass="15604">MSDTQTLRGLTTVSFWTDDLAAAKKWYTELLGIEPYFERQGYAEFRLGDYQHELGLIDSRYAPDGSTTSPAGAVVYWHVDDVASTFKKLLFMGAKEYEAPTERGEGFITASVVDPFGNILGIMYNQHYLEVLESTRKE</sequence>
<dbReference type="SUPFAM" id="SSF54593">
    <property type="entry name" value="Glyoxalase/Bleomycin resistance protein/Dihydroxybiphenyl dioxygenase"/>
    <property type="match status" value="1"/>
</dbReference>
<proteinExistence type="predicted"/>
<dbReference type="OrthoDB" id="4548523at2"/>
<dbReference type="Gene3D" id="3.10.180.10">
    <property type="entry name" value="2,3-Dihydroxybiphenyl 1,2-Dioxygenase, domain 1"/>
    <property type="match status" value="1"/>
</dbReference>
<dbReference type="Pfam" id="PF00903">
    <property type="entry name" value="Glyoxalase"/>
    <property type="match status" value="1"/>
</dbReference>
<dbReference type="InterPro" id="IPR029068">
    <property type="entry name" value="Glyas_Bleomycin-R_OHBP_Dase"/>
</dbReference>
<accession>A0A0M0GJJ2</accession>
<name>A0A0M0GJJ2_SPOGL</name>
<protein>
    <submittedName>
        <fullName evidence="2">Glyoxalase</fullName>
    </submittedName>
</protein>
<dbReference type="AlphaFoldDB" id="A0A0M0GJJ2"/>